<reference evidence="1 2" key="1">
    <citation type="submission" date="2020-08" db="EMBL/GenBank/DDBJ databases">
        <title>Genomic Encyclopedia of Type Strains, Phase IV (KMG-IV): sequencing the most valuable type-strain genomes for metagenomic binning, comparative biology and taxonomic classification.</title>
        <authorList>
            <person name="Goeker M."/>
        </authorList>
    </citation>
    <scope>NUCLEOTIDE SEQUENCE [LARGE SCALE GENOMIC DNA]</scope>
    <source>
        <strain evidence="1 2">DSM 19979</strain>
    </source>
</reference>
<dbReference type="RefSeq" id="WP_184382879.1">
    <property type="nucleotide sequence ID" value="NZ_JACIDJ010000001.1"/>
</dbReference>
<protein>
    <submittedName>
        <fullName evidence="1">Uncharacterized protein</fullName>
    </submittedName>
</protein>
<keyword evidence="2" id="KW-1185">Reference proteome</keyword>
<comment type="caution">
    <text evidence="1">The sequence shown here is derived from an EMBL/GenBank/DDBJ whole genome shotgun (WGS) entry which is preliminary data.</text>
</comment>
<evidence type="ECO:0000313" key="1">
    <source>
        <dbReference type="EMBL" id="MBB3897851.1"/>
    </source>
</evidence>
<dbReference type="EMBL" id="JACIDJ010000001">
    <property type="protein sequence ID" value="MBB3897851.1"/>
    <property type="molecule type" value="Genomic_DNA"/>
</dbReference>
<gene>
    <name evidence="1" type="ORF">GGQ83_001277</name>
</gene>
<accession>A0A840A9H4</accession>
<organism evidence="1 2">
    <name type="scientific">Roseococcus suduntuyensis</name>
    <dbReference type="NCBI Taxonomy" id="455361"/>
    <lineage>
        <taxon>Bacteria</taxon>
        <taxon>Pseudomonadati</taxon>
        <taxon>Pseudomonadota</taxon>
        <taxon>Alphaproteobacteria</taxon>
        <taxon>Acetobacterales</taxon>
        <taxon>Roseomonadaceae</taxon>
        <taxon>Roseococcus</taxon>
    </lineage>
</organism>
<evidence type="ECO:0000313" key="2">
    <source>
        <dbReference type="Proteomes" id="UP000553193"/>
    </source>
</evidence>
<dbReference type="AlphaFoldDB" id="A0A840A9H4"/>
<name>A0A840A9H4_9PROT</name>
<sequence length="166" mass="18411">MHRRHLAALPFLALAPRLGRADAALGARLNGQHPSAYYREAGRLFGAGQREDAVFVFYLGQLRYRTHLVARPDLPADGDRALFAALTESVGRPLNEWAFGDVPSLVRTMDAVLAHDESQPDRFTLPAEFPDAHRGVREGLARFRDQVGASAESIRQQRAARGLENR</sequence>
<proteinExistence type="predicted"/>
<dbReference type="Proteomes" id="UP000553193">
    <property type="component" value="Unassembled WGS sequence"/>
</dbReference>